<dbReference type="AlphaFoldDB" id="A0A5C6WYE4"/>
<evidence type="ECO:0000256" key="1">
    <source>
        <dbReference type="SAM" id="MobiDB-lite"/>
    </source>
</evidence>
<feature type="compositionally biased region" description="Low complexity" evidence="1">
    <location>
        <begin position="216"/>
        <end position="232"/>
    </location>
</feature>
<dbReference type="OrthoDB" id="5508763at2"/>
<comment type="caution">
    <text evidence="2">The sequence shown here is derived from an EMBL/GenBank/DDBJ whole genome shotgun (WGS) entry which is preliminary data.</text>
</comment>
<evidence type="ECO:0000313" key="2">
    <source>
        <dbReference type="EMBL" id="TXD34483.1"/>
    </source>
</evidence>
<dbReference type="RefSeq" id="WP_146974864.1">
    <property type="nucleotide sequence ID" value="NZ_VOSL01000054.1"/>
</dbReference>
<sequence length="232" mass="24497">MATNRSLSPEPPSSRRATPARWLTLCVVLLAGLTLAPQPSFAHEIGAERQVLVQVFEDRVDVALFYTEAPGARSGLLITRFDVNGDGKLEGHEADLAGRALLPRMLGGLQFELPGERPRTGQPELKVEVRQGRVAAAAMMSYALPTLDAEATRTMIVRALEGDVLESELHMMPGGALIPADAESGPGALPSVVRAGEEVVASFKINADALPEPDAGDASGSEGDASGQNRHE</sequence>
<dbReference type="Proteomes" id="UP000321046">
    <property type="component" value="Unassembled WGS sequence"/>
</dbReference>
<reference evidence="2 3" key="1">
    <citation type="submission" date="2019-08" db="EMBL/GenBank/DDBJ databases">
        <title>Bradymonadales sp. TMQ2.</title>
        <authorList>
            <person name="Liang Q."/>
        </authorList>
    </citation>
    <scope>NUCLEOTIDE SEQUENCE [LARGE SCALE GENOMIC DNA]</scope>
    <source>
        <strain evidence="2 3">TMQ2</strain>
    </source>
</reference>
<gene>
    <name evidence="2" type="ORF">FRC96_12725</name>
</gene>
<organism evidence="2 3">
    <name type="scientific">Lujinxingia vulgaris</name>
    <dbReference type="NCBI Taxonomy" id="2600176"/>
    <lineage>
        <taxon>Bacteria</taxon>
        <taxon>Deltaproteobacteria</taxon>
        <taxon>Bradymonadales</taxon>
        <taxon>Lujinxingiaceae</taxon>
        <taxon>Lujinxingia</taxon>
    </lineage>
</organism>
<name>A0A5C6WYE4_9DELT</name>
<evidence type="ECO:0000313" key="3">
    <source>
        <dbReference type="Proteomes" id="UP000321046"/>
    </source>
</evidence>
<proteinExistence type="predicted"/>
<dbReference type="EMBL" id="VOSL01000054">
    <property type="protein sequence ID" value="TXD34483.1"/>
    <property type="molecule type" value="Genomic_DNA"/>
</dbReference>
<accession>A0A5C6WYE4</accession>
<feature type="region of interest" description="Disordered" evidence="1">
    <location>
        <begin position="206"/>
        <end position="232"/>
    </location>
</feature>
<protein>
    <submittedName>
        <fullName evidence="2">Uncharacterized protein</fullName>
    </submittedName>
</protein>